<sequence length="128" mass="14520">MSLYIYNSITTIAFTKITKIKSLKYNRSSLNIKKKKKKKLSMSNPQLAEWAKETFGFQKALNVSTISKILKRGDQGLIMQANQIEEAVILLIKIAENNQIPITWELIKTKATIFAKRIGVKDFNASQG</sequence>
<dbReference type="SUPFAM" id="SSF46689">
    <property type="entry name" value="Homeodomain-like"/>
    <property type="match status" value="1"/>
</dbReference>
<dbReference type="GO" id="GO:0003677">
    <property type="term" value="F:DNA binding"/>
    <property type="evidence" value="ECO:0007669"/>
    <property type="project" value="UniProtKB-KW"/>
</dbReference>
<feature type="domain" description="HTH CENPB-type" evidence="2">
    <location>
        <begin position="83"/>
        <end position="128"/>
    </location>
</feature>
<evidence type="ECO:0000259" key="2">
    <source>
        <dbReference type="Pfam" id="PF03221"/>
    </source>
</evidence>
<dbReference type="OrthoDB" id="2402233at2759"/>
<name>A0A162UQ28_PHYB8</name>
<dbReference type="Gene3D" id="1.10.10.60">
    <property type="entry name" value="Homeodomain-like"/>
    <property type="match status" value="2"/>
</dbReference>
<dbReference type="AlphaFoldDB" id="A0A162UQ28"/>
<dbReference type="RefSeq" id="XP_018295442.1">
    <property type="nucleotide sequence ID" value="XM_018440657.1"/>
</dbReference>
<dbReference type="VEuPathDB" id="FungiDB:PHYBLDRAFT_60536"/>
<dbReference type="Pfam" id="PF03221">
    <property type="entry name" value="HTH_Tnp_Tc5"/>
    <property type="match status" value="1"/>
</dbReference>
<keyword evidence="4" id="KW-1185">Reference proteome</keyword>
<reference evidence="4" key="1">
    <citation type="submission" date="2015-06" db="EMBL/GenBank/DDBJ databases">
        <title>Expansion of signal transduction pathways in fungi by whole-genome duplication.</title>
        <authorList>
            <consortium name="DOE Joint Genome Institute"/>
            <person name="Corrochano L.M."/>
            <person name="Kuo A."/>
            <person name="Marcet-Houben M."/>
            <person name="Polaino S."/>
            <person name="Salamov A."/>
            <person name="Villalobos J.M."/>
            <person name="Alvarez M.I."/>
            <person name="Avalos J."/>
            <person name="Benito E.P."/>
            <person name="Benoit I."/>
            <person name="Burger G."/>
            <person name="Camino L.P."/>
            <person name="Canovas D."/>
            <person name="Cerda-Olmedo E."/>
            <person name="Cheng J.-F."/>
            <person name="Dominguez A."/>
            <person name="Elias M."/>
            <person name="Eslava A.P."/>
            <person name="Glaser F."/>
            <person name="Grimwood J."/>
            <person name="Gutierrez G."/>
            <person name="Heitman J."/>
            <person name="Henrissat B."/>
            <person name="Iturriaga E.A."/>
            <person name="Lang B.F."/>
            <person name="Lavin J.L."/>
            <person name="Lee S."/>
            <person name="Li W."/>
            <person name="Lindquist E."/>
            <person name="Lopez-Garcia S."/>
            <person name="Luque E.M."/>
            <person name="Marcos A.T."/>
            <person name="Martin J."/>
            <person name="McCluskey K."/>
            <person name="Medina H.R."/>
            <person name="Miralles-Duran A."/>
            <person name="Miyazaki A."/>
            <person name="Munoz-Torres E."/>
            <person name="Oguiza J.A."/>
            <person name="Ohm R."/>
            <person name="Olmedo M."/>
            <person name="Orejas M."/>
            <person name="Ortiz-Castellanos L."/>
            <person name="Pisabarro A.G."/>
            <person name="Rodriguez-Romero J."/>
            <person name="Ruiz-Herrera J."/>
            <person name="Ruiz-Vazquez R."/>
            <person name="Sanz C."/>
            <person name="Schackwitz W."/>
            <person name="Schmutz J."/>
            <person name="Shahriari M."/>
            <person name="Shelest E."/>
            <person name="Silva-Franco F."/>
            <person name="Soanes D."/>
            <person name="Syed K."/>
            <person name="Tagua V.G."/>
            <person name="Talbot N.J."/>
            <person name="Thon M."/>
            <person name="De vries R.P."/>
            <person name="Wiebenga A."/>
            <person name="Yadav J.S."/>
            <person name="Braun E.L."/>
            <person name="Baker S."/>
            <person name="Garre V."/>
            <person name="Horwitz B."/>
            <person name="Torres-Martinez S."/>
            <person name="Idnurm A."/>
            <person name="Herrera-Estrella A."/>
            <person name="Gabaldon T."/>
            <person name="Grigoriev I.V."/>
        </authorList>
    </citation>
    <scope>NUCLEOTIDE SEQUENCE [LARGE SCALE GENOMIC DNA]</scope>
    <source>
        <strain evidence="4">NRRL 1555(-)</strain>
    </source>
</reference>
<proteinExistence type="predicted"/>
<dbReference type="InterPro" id="IPR006600">
    <property type="entry name" value="HTH_CenpB_DNA-bd_dom"/>
</dbReference>
<evidence type="ECO:0000313" key="4">
    <source>
        <dbReference type="Proteomes" id="UP000077315"/>
    </source>
</evidence>
<dbReference type="InParanoid" id="A0A162UQ28"/>
<evidence type="ECO:0000256" key="1">
    <source>
        <dbReference type="ARBA" id="ARBA00023125"/>
    </source>
</evidence>
<gene>
    <name evidence="3" type="ORF">PHYBLDRAFT_60536</name>
</gene>
<organism evidence="3 4">
    <name type="scientific">Phycomyces blakesleeanus (strain ATCC 8743b / DSM 1359 / FGSC 10004 / NBRC 33097 / NRRL 1555)</name>
    <dbReference type="NCBI Taxonomy" id="763407"/>
    <lineage>
        <taxon>Eukaryota</taxon>
        <taxon>Fungi</taxon>
        <taxon>Fungi incertae sedis</taxon>
        <taxon>Mucoromycota</taxon>
        <taxon>Mucoromycotina</taxon>
        <taxon>Mucoromycetes</taxon>
        <taxon>Mucorales</taxon>
        <taxon>Phycomycetaceae</taxon>
        <taxon>Phycomyces</taxon>
    </lineage>
</organism>
<dbReference type="Proteomes" id="UP000077315">
    <property type="component" value="Unassembled WGS sequence"/>
</dbReference>
<keyword evidence="3" id="KW-0371">Homeobox</keyword>
<dbReference type="EMBL" id="KV440974">
    <property type="protein sequence ID" value="OAD77402.1"/>
    <property type="molecule type" value="Genomic_DNA"/>
</dbReference>
<accession>A0A162UQ28</accession>
<dbReference type="InterPro" id="IPR009057">
    <property type="entry name" value="Homeodomain-like_sf"/>
</dbReference>
<keyword evidence="1 3" id="KW-0238">DNA-binding</keyword>
<evidence type="ECO:0000313" key="3">
    <source>
        <dbReference type="EMBL" id="OAD77402.1"/>
    </source>
</evidence>
<protein>
    <submittedName>
        <fullName evidence="3">Homeodomain-like DNA binding domain-containing transcription factor</fullName>
    </submittedName>
</protein>
<dbReference type="GeneID" id="29001563"/>